<dbReference type="InterPro" id="IPR035548">
    <property type="entry name" value="Bem1/Scd2_SH3_1"/>
</dbReference>
<dbReference type="GO" id="GO:0035091">
    <property type="term" value="F:phosphatidylinositol binding"/>
    <property type="evidence" value="ECO:0007669"/>
    <property type="project" value="InterPro"/>
</dbReference>
<dbReference type="STRING" id="101127.A0A1X2GWT7"/>
<accession>A0A1X2GWT7</accession>
<dbReference type="EMBL" id="MCGT01000001">
    <property type="protein sequence ID" value="ORX62541.1"/>
    <property type="molecule type" value="Genomic_DNA"/>
</dbReference>
<gene>
    <name evidence="6" type="ORF">DM01DRAFT_1330668</name>
</gene>
<feature type="domain" description="PX" evidence="5">
    <location>
        <begin position="284"/>
        <end position="405"/>
    </location>
</feature>
<reference evidence="6 7" key="1">
    <citation type="submission" date="2016-07" db="EMBL/GenBank/DDBJ databases">
        <title>Pervasive Adenine N6-methylation of Active Genes in Fungi.</title>
        <authorList>
            <consortium name="DOE Joint Genome Institute"/>
            <person name="Mondo S.J."/>
            <person name="Dannebaum R.O."/>
            <person name="Kuo R.C."/>
            <person name="Labutti K."/>
            <person name="Haridas S."/>
            <person name="Kuo A."/>
            <person name="Salamov A."/>
            <person name="Ahrendt S.R."/>
            <person name="Lipzen A."/>
            <person name="Sullivan W."/>
            <person name="Andreopoulos W.B."/>
            <person name="Clum A."/>
            <person name="Lindquist E."/>
            <person name="Daum C."/>
            <person name="Ramamoorthy G.K."/>
            <person name="Gryganskyi A."/>
            <person name="Culley D."/>
            <person name="Magnuson J.K."/>
            <person name="James T.Y."/>
            <person name="O'Malley M.A."/>
            <person name="Stajich J.E."/>
            <person name="Spatafora J.W."/>
            <person name="Visel A."/>
            <person name="Grigoriev I.V."/>
        </authorList>
    </citation>
    <scope>NUCLEOTIDE SEQUENCE [LARGE SCALE GENOMIC DNA]</scope>
    <source>
        <strain evidence="6 7">NRRL 3301</strain>
    </source>
</reference>
<dbReference type="PANTHER" id="PTHR15706:SF2">
    <property type="entry name" value="SH3 AND PX DOMAIN-CONTAINING PROTEIN 2A"/>
    <property type="match status" value="1"/>
</dbReference>
<name>A0A1X2GWT7_9FUNG</name>
<comment type="caution">
    <text evidence="6">The sequence shown here is derived from an EMBL/GenBank/DDBJ whole genome shotgun (WGS) entry which is preliminary data.</text>
</comment>
<keyword evidence="7" id="KW-1185">Reference proteome</keyword>
<dbReference type="CDD" id="cd11878">
    <property type="entry name" value="SH3_Bem1p_1"/>
    <property type="match status" value="1"/>
</dbReference>
<dbReference type="Proteomes" id="UP000242146">
    <property type="component" value="Unassembled WGS sequence"/>
</dbReference>
<dbReference type="OrthoDB" id="548867at2759"/>
<dbReference type="InterPro" id="IPR051228">
    <property type="entry name" value="NADPH_Oxidase/PX-Domain"/>
</dbReference>
<evidence type="ECO:0000313" key="6">
    <source>
        <dbReference type="EMBL" id="ORX62541.1"/>
    </source>
</evidence>
<organism evidence="6 7">
    <name type="scientific">Hesseltinella vesiculosa</name>
    <dbReference type="NCBI Taxonomy" id="101127"/>
    <lineage>
        <taxon>Eukaryota</taxon>
        <taxon>Fungi</taxon>
        <taxon>Fungi incertae sedis</taxon>
        <taxon>Mucoromycota</taxon>
        <taxon>Mucoromycotina</taxon>
        <taxon>Mucoromycetes</taxon>
        <taxon>Mucorales</taxon>
        <taxon>Cunninghamellaceae</taxon>
        <taxon>Hesseltinella</taxon>
    </lineage>
</organism>
<sequence>MFRTTRQRTEQRQSYYKPKHTNPIDYTLLPKKIIKAIASYTAQEHHELSFQQGDFFHVIGRENDLHWYAVSNPLTNANGLVPVSYFDVVDKANRTLSVIQPALPAMNSFQEQGLTPRQHRQTFGVVLYDFDAQQADELSCKADDRIVLLAHCNDEWYVAKPIGRLGGPGLVPISFVQPFDIVANQPLASAAIPSLHEWKQQTADYIMSTISLNEPAMPPFLSSSASSPSIVTQSSDRDIKHTSLTPSFSSSTSQPALPASIVSTSSAAPAATLPVPNRSSLRPASGALTVSCSVHSYIFENDQFWFILSTTLSNGKYRILYRLYSDFYEFHIGLMKKYPRESGKENKKDRIVPFMPAPVDHVDHDITKERQGDLDTYCQKLLALPRYISESSLVQVQLFGLKQGDIGADQEPTQKMETEQVSVSESVQLAKKRASLGSKVKIKIAFKSDMYAMRVPTDCSLDELKDNIKDRIGTLGPMTYRNENQHGRLCQLESAVDMEEAIILAIQYGKLTIHVDAL</sequence>
<dbReference type="InterPro" id="IPR000270">
    <property type="entry name" value="PB1_dom"/>
</dbReference>
<keyword evidence="1 3" id="KW-0728">SH3 domain</keyword>
<dbReference type="PANTHER" id="PTHR15706">
    <property type="entry name" value="SH3 MULTIPLE DOMAIN"/>
    <property type="match status" value="1"/>
</dbReference>
<dbReference type="Pfam" id="PF00018">
    <property type="entry name" value="SH3_1"/>
    <property type="match status" value="2"/>
</dbReference>
<protein>
    <recommendedName>
        <fullName evidence="8">Phox-like protein</fullName>
    </recommendedName>
</protein>
<dbReference type="SMART" id="SM00326">
    <property type="entry name" value="SH3"/>
    <property type="match status" value="2"/>
</dbReference>
<dbReference type="PROSITE" id="PS50195">
    <property type="entry name" value="PX"/>
    <property type="match status" value="1"/>
</dbReference>
<dbReference type="AlphaFoldDB" id="A0A1X2GWT7"/>
<feature type="domain" description="SH3" evidence="4">
    <location>
        <begin position="119"/>
        <end position="181"/>
    </location>
</feature>
<proteinExistence type="predicted"/>
<dbReference type="SUPFAM" id="SSF64268">
    <property type="entry name" value="PX domain"/>
    <property type="match status" value="1"/>
</dbReference>
<evidence type="ECO:0000256" key="2">
    <source>
        <dbReference type="ARBA" id="ARBA00022737"/>
    </source>
</evidence>
<evidence type="ECO:0008006" key="8">
    <source>
        <dbReference type="Google" id="ProtNLM"/>
    </source>
</evidence>
<dbReference type="InterPro" id="IPR035550">
    <property type="entry name" value="Bem1/Scd2_PX"/>
</dbReference>
<dbReference type="InterPro" id="IPR001452">
    <property type="entry name" value="SH3_domain"/>
</dbReference>
<dbReference type="CDD" id="cd06890">
    <property type="entry name" value="PX_Bem1p"/>
    <property type="match status" value="1"/>
</dbReference>
<dbReference type="SMART" id="SM00312">
    <property type="entry name" value="PX"/>
    <property type="match status" value="1"/>
</dbReference>
<dbReference type="PROSITE" id="PS50002">
    <property type="entry name" value="SH3"/>
    <property type="match status" value="2"/>
</dbReference>
<dbReference type="InterPro" id="IPR036028">
    <property type="entry name" value="SH3-like_dom_sf"/>
</dbReference>
<dbReference type="Pfam" id="PF00787">
    <property type="entry name" value="PX"/>
    <property type="match status" value="1"/>
</dbReference>
<keyword evidence="2" id="KW-0677">Repeat</keyword>
<evidence type="ECO:0000256" key="3">
    <source>
        <dbReference type="PROSITE-ProRule" id="PRU00192"/>
    </source>
</evidence>
<dbReference type="InterPro" id="IPR036871">
    <property type="entry name" value="PX_dom_sf"/>
</dbReference>
<feature type="domain" description="SH3" evidence="4">
    <location>
        <begin position="29"/>
        <end position="91"/>
    </location>
</feature>
<dbReference type="Gene3D" id="2.30.30.40">
    <property type="entry name" value="SH3 Domains"/>
    <property type="match status" value="2"/>
</dbReference>
<dbReference type="Gene3D" id="3.10.20.90">
    <property type="entry name" value="Phosphatidylinositol 3-kinase Catalytic Subunit, Chain A, domain 1"/>
    <property type="match status" value="1"/>
</dbReference>
<evidence type="ECO:0000256" key="1">
    <source>
        <dbReference type="ARBA" id="ARBA00022443"/>
    </source>
</evidence>
<evidence type="ECO:0000313" key="7">
    <source>
        <dbReference type="Proteomes" id="UP000242146"/>
    </source>
</evidence>
<evidence type="ECO:0000259" key="5">
    <source>
        <dbReference type="PROSITE" id="PS50195"/>
    </source>
</evidence>
<dbReference type="Gene3D" id="3.30.1520.10">
    <property type="entry name" value="Phox-like domain"/>
    <property type="match status" value="1"/>
</dbReference>
<dbReference type="SUPFAM" id="SSF50044">
    <property type="entry name" value="SH3-domain"/>
    <property type="match status" value="2"/>
</dbReference>
<evidence type="ECO:0000259" key="4">
    <source>
        <dbReference type="PROSITE" id="PS50002"/>
    </source>
</evidence>
<dbReference type="SUPFAM" id="SSF54277">
    <property type="entry name" value="CAD &amp; PB1 domains"/>
    <property type="match status" value="1"/>
</dbReference>
<dbReference type="InterPro" id="IPR001683">
    <property type="entry name" value="PX_dom"/>
</dbReference>
<dbReference type="GO" id="GO:0005737">
    <property type="term" value="C:cytoplasm"/>
    <property type="evidence" value="ECO:0007669"/>
    <property type="project" value="TreeGrafter"/>
</dbReference>
<dbReference type="Pfam" id="PF00564">
    <property type="entry name" value="PB1"/>
    <property type="match status" value="1"/>
</dbReference>